<organism evidence="8 9">
    <name type="scientific">Secundilactobacillus angelensis</name>
    <dbReference type="NCBI Taxonomy" id="2722706"/>
    <lineage>
        <taxon>Bacteria</taxon>
        <taxon>Bacillati</taxon>
        <taxon>Bacillota</taxon>
        <taxon>Bacilli</taxon>
        <taxon>Lactobacillales</taxon>
        <taxon>Lactobacillaceae</taxon>
        <taxon>Secundilactobacillus</taxon>
    </lineage>
</organism>
<dbReference type="Gene3D" id="3.40.50.12580">
    <property type="match status" value="1"/>
</dbReference>
<evidence type="ECO:0000256" key="6">
    <source>
        <dbReference type="ARBA" id="ARBA00023136"/>
    </source>
</evidence>
<dbReference type="SUPFAM" id="SSF53756">
    <property type="entry name" value="UDP-Glycosyltransferase/glycogen phosphorylase"/>
    <property type="match status" value="1"/>
</dbReference>
<evidence type="ECO:0000256" key="4">
    <source>
        <dbReference type="ARBA" id="ARBA00022679"/>
    </source>
</evidence>
<dbReference type="Gene3D" id="3.40.50.11820">
    <property type="match status" value="1"/>
</dbReference>
<dbReference type="RefSeq" id="WP_168924919.1">
    <property type="nucleotide sequence ID" value="NZ_JAAXLJ010000006.1"/>
</dbReference>
<evidence type="ECO:0000256" key="7">
    <source>
        <dbReference type="SAM" id="Phobius"/>
    </source>
</evidence>
<evidence type="ECO:0000313" key="9">
    <source>
        <dbReference type="Proteomes" id="UP000763447"/>
    </source>
</evidence>
<feature type="transmembrane region" description="Helical" evidence="7">
    <location>
        <begin position="12"/>
        <end position="29"/>
    </location>
</feature>
<keyword evidence="5" id="KW-0777">Teichoic acid biosynthesis</keyword>
<keyword evidence="9" id="KW-1185">Reference proteome</keyword>
<comment type="similarity">
    <text evidence="2">Belongs to the CDP-glycerol glycerophosphotransferase family.</text>
</comment>
<comment type="caution">
    <text evidence="8">The sequence shown here is derived from an EMBL/GenBank/DDBJ whole genome shotgun (WGS) entry which is preliminary data.</text>
</comment>
<keyword evidence="6 7" id="KW-0472">Membrane</keyword>
<evidence type="ECO:0000313" key="8">
    <source>
        <dbReference type="EMBL" id="NLR18310.1"/>
    </source>
</evidence>
<accession>A0ABX1KYL6</accession>
<keyword evidence="7" id="KW-0812">Transmembrane</keyword>
<dbReference type="InterPro" id="IPR051612">
    <property type="entry name" value="Teichoic_Acid_Biosynth"/>
</dbReference>
<evidence type="ECO:0000256" key="1">
    <source>
        <dbReference type="ARBA" id="ARBA00004202"/>
    </source>
</evidence>
<name>A0ABX1KYL6_9LACO</name>
<protein>
    <submittedName>
        <fullName evidence="8">CDP-glycerol--glycerophosphate glycerophosphotransferase</fullName>
    </submittedName>
</protein>
<evidence type="ECO:0000256" key="3">
    <source>
        <dbReference type="ARBA" id="ARBA00022475"/>
    </source>
</evidence>
<dbReference type="PANTHER" id="PTHR37316:SF3">
    <property type="entry name" value="TEICHOIC ACID GLYCEROL-PHOSPHATE TRANSFERASE"/>
    <property type="match status" value="1"/>
</dbReference>
<comment type="subcellular location">
    <subcellularLocation>
        <location evidence="1">Cell membrane</location>
        <topology evidence="1">Peripheral membrane protein</topology>
    </subcellularLocation>
</comment>
<dbReference type="EMBL" id="JAAXLJ010000006">
    <property type="protein sequence ID" value="NLR18310.1"/>
    <property type="molecule type" value="Genomic_DNA"/>
</dbReference>
<keyword evidence="3" id="KW-1003">Cell membrane</keyword>
<dbReference type="InterPro" id="IPR007554">
    <property type="entry name" value="Glycerophosphate_synth"/>
</dbReference>
<reference evidence="8 9" key="1">
    <citation type="submission" date="2020-04" db="EMBL/GenBank/DDBJ databases">
        <title>A novel species of genus Lactobacillus that was isolated from fermented food Zha-chili.</title>
        <authorList>
            <person name="Zhang Z."/>
        </authorList>
    </citation>
    <scope>NUCLEOTIDE SEQUENCE [LARGE SCALE GENOMIC DNA]</scope>
    <source>
        <strain evidence="9">HBUAS51383</strain>
    </source>
</reference>
<evidence type="ECO:0000256" key="2">
    <source>
        <dbReference type="ARBA" id="ARBA00010488"/>
    </source>
</evidence>
<dbReference type="InterPro" id="IPR043149">
    <property type="entry name" value="TagF_N"/>
</dbReference>
<keyword evidence="4" id="KW-0808">Transferase</keyword>
<dbReference type="InterPro" id="IPR043148">
    <property type="entry name" value="TagF_C"/>
</dbReference>
<proteinExistence type="inferred from homology"/>
<dbReference type="Pfam" id="PF04464">
    <property type="entry name" value="Glyphos_transf"/>
    <property type="match status" value="1"/>
</dbReference>
<gene>
    <name evidence="8" type="ORF">HC026_05140</name>
</gene>
<dbReference type="PANTHER" id="PTHR37316">
    <property type="entry name" value="TEICHOIC ACID GLYCEROL-PHOSPHATE PRIMASE"/>
    <property type="match status" value="1"/>
</dbReference>
<dbReference type="Proteomes" id="UP000763447">
    <property type="component" value="Unassembled WGS sequence"/>
</dbReference>
<keyword evidence="7" id="KW-1133">Transmembrane helix</keyword>
<evidence type="ECO:0000256" key="5">
    <source>
        <dbReference type="ARBA" id="ARBA00022944"/>
    </source>
</evidence>
<sequence length="381" mass="45222">MKNIIKKNKILMHLYIAFMSIFFKVLQHFTKVDQRKILFVSFSGKQYSDSPRVIYLNMKEDKRFQRFKFRWGFVNPKGIKSVSTNEKVNINSIRYYYELASSKYWISNASIERLLPINSNKHVYINTWHGIPMKMLGDDDIGADPLVTNWYRKAQIDFLTVNGKYDEQIFSEVFPRTKHMIRGGLPRNFRLYNSSVDDKQKLKDEMHLNLNKKVILYAPTFRDNPSEMEKVLKVLNKLNQNGILDKYNFLFRGHYFFDENEHLADKVINVTKYKSIEELYIVSDILISDYSSVIFDYSILMKPIILYTPDLESYQHSRGFYKKPTDLDLPIVYTAESLEALINAFLEEKENIHKSQIAIFYKKFHDYTFTSIEQIKDIILK</sequence>